<dbReference type="SUPFAM" id="SSF56112">
    <property type="entry name" value="Protein kinase-like (PK-like)"/>
    <property type="match status" value="1"/>
</dbReference>
<dbReference type="EMBL" id="JAPZBT010000001">
    <property type="protein sequence ID" value="KAJ5382560.1"/>
    <property type="molecule type" value="Genomic_DNA"/>
</dbReference>
<dbReference type="Proteomes" id="UP001147752">
    <property type="component" value="Unassembled WGS sequence"/>
</dbReference>
<evidence type="ECO:0000313" key="2">
    <source>
        <dbReference type="EMBL" id="KAJ5382560.1"/>
    </source>
</evidence>
<gene>
    <name evidence="2" type="ORF">N7517_000471</name>
</gene>
<dbReference type="AlphaFoldDB" id="A0A9W9SR12"/>
<dbReference type="OrthoDB" id="5598852at2759"/>
<evidence type="ECO:0000259" key="1">
    <source>
        <dbReference type="Pfam" id="PF01636"/>
    </source>
</evidence>
<name>A0A9W9SR12_9EURO</name>
<dbReference type="InterPro" id="IPR002575">
    <property type="entry name" value="Aminoglycoside_PTrfase"/>
</dbReference>
<organism evidence="2 3">
    <name type="scientific">Penicillium concentricum</name>
    <dbReference type="NCBI Taxonomy" id="293559"/>
    <lineage>
        <taxon>Eukaryota</taxon>
        <taxon>Fungi</taxon>
        <taxon>Dikarya</taxon>
        <taxon>Ascomycota</taxon>
        <taxon>Pezizomycotina</taxon>
        <taxon>Eurotiomycetes</taxon>
        <taxon>Eurotiomycetidae</taxon>
        <taxon>Eurotiales</taxon>
        <taxon>Aspergillaceae</taxon>
        <taxon>Penicillium</taxon>
    </lineage>
</organism>
<dbReference type="Gene3D" id="3.90.1200.10">
    <property type="match status" value="1"/>
</dbReference>
<comment type="caution">
    <text evidence="2">The sequence shown here is derived from an EMBL/GenBank/DDBJ whole genome shotgun (WGS) entry which is preliminary data.</text>
</comment>
<dbReference type="RefSeq" id="XP_056582336.1">
    <property type="nucleotide sequence ID" value="XM_056718201.1"/>
</dbReference>
<dbReference type="InterPro" id="IPR011009">
    <property type="entry name" value="Kinase-like_dom_sf"/>
</dbReference>
<sequence length="316" mass="36139">MRTYVVYRHDDAINDFFKSNTTVTRQQCDDFAIARAGDVQGVCSYTVTAGPNKSKLFQFREADSTIDMRNISLAKAVHSEFVASCTYLGALGDSRPLHIYEMETLPRTAHIMAQFHQTTCPGRDRFFAQSWNYDQRPCSDDTDILIRDFEYNFDVLAQDLPSRFTPNLERVHKELPSLFSSALPFVLSHRDLNVMNILANPKTGNITGIVDWAESRILPFGFALYGLKNLLGWMDSTGRHYYDHHRELEILFWKTFRGELTISPIFIAARKTGLFYHYGLVFDVQGAVQSVREEQPDGSLEYLNAFCTAGEWDPVL</sequence>
<feature type="domain" description="Aminoglycoside phosphotransferase" evidence="1">
    <location>
        <begin position="129"/>
        <end position="221"/>
    </location>
</feature>
<accession>A0A9W9SR12</accession>
<evidence type="ECO:0000313" key="3">
    <source>
        <dbReference type="Proteomes" id="UP001147752"/>
    </source>
</evidence>
<reference evidence="2" key="1">
    <citation type="submission" date="2022-12" db="EMBL/GenBank/DDBJ databases">
        <authorList>
            <person name="Petersen C."/>
        </authorList>
    </citation>
    <scope>NUCLEOTIDE SEQUENCE</scope>
    <source>
        <strain evidence="2">IBT 3081</strain>
    </source>
</reference>
<reference evidence="2" key="2">
    <citation type="journal article" date="2023" name="IMA Fungus">
        <title>Comparative genomic study of the Penicillium genus elucidates a diverse pangenome and 15 lateral gene transfer events.</title>
        <authorList>
            <person name="Petersen C."/>
            <person name="Sorensen T."/>
            <person name="Nielsen M.R."/>
            <person name="Sondergaard T.E."/>
            <person name="Sorensen J.L."/>
            <person name="Fitzpatrick D.A."/>
            <person name="Frisvad J.C."/>
            <person name="Nielsen K.L."/>
        </authorList>
    </citation>
    <scope>NUCLEOTIDE SEQUENCE</scope>
    <source>
        <strain evidence="2">IBT 3081</strain>
    </source>
</reference>
<dbReference type="GeneID" id="81457384"/>
<dbReference type="Pfam" id="PF01636">
    <property type="entry name" value="APH"/>
    <property type="match status" value="1"/>
</dbReference>
<proteinExistence type="predicted"/>
<keyword evidence="3" id="KW-1185">Reference proteome</keyword>
<protein>
    <recommendedName>
        <fullName evidence="1">Aminoglycoside phosphotransferase domain-containing protein</fullName>
    </recommendedName>
</protein>